<dbReference type="EMBL" id="GBRH01255728">
    <property type="protein sequence ID" value="JAD42167.1"/>
    <property type="molecule type" value="Transcribed_RNA"/>
</dbReference>
<name>A0A0A9A567_ARUDO</name>
<evidence type="ECO:0000313" key="1">
    <source>
        <dbReference type="EMBL" id="JAD42167.1"/>
    </source>
</evidence>
<sequence>MTSSQVFFITSQRCTVEGIIPVTCSTPLQIHEE</sequence>
<proteinExistence type="predicted"/>
<accession>A0A0A9A567</accession>
<reference evidence="1" key="1">
    <citation type="submission" date="2014-09" db="EMBL/GenBank/DDBJ databases">
        <authorList>
            <person name="Magalhaes I.L.F."/>
            <person name="Oliveira U."/>
            <person name="Santos F.R."/>
            <person name="Vidigal T.H.D.A."/>
            <person name="Brescovit A.D."/>
            <person name="Santos A.J."/>
        </authorList>
    </citation>
    <scope>NUCLEOTIDE SEQUENCE</scope>
    <source>
        <tissue evidence="1">Shoot tissue taken approximately 20 cm above the soil surface</tissue>
    </source>
</reference>
<reference evidence="1" key="2">
    <citation type="journal article" date="2015" name="Data Brief">
        <title>Shoot transcriptome of the giant reed, Arundo donax.</title>
        <authorList>
            <person name="Barrero R.A."/>
            <person name="Guerrero F.D."/>
            <person name="Moolhuijzen P."/>
            <person name="Goolsby J.A."/>
            <person name="Tidwell J."/>
            <person name="Bellgard S.E."/>
            <person name="Bellgard M.I."/>
        </authorList>
    </citation>
    <scope>NUCLEOTIDE SEQUENCE</scope>
    <source>
        <tissue evidence="1">Shoot tissue taken approximately 20 cm above the soil surface</tissue>
    </source>
</reference>
<dbReference type="AlphaFoldDB" id="A0A0A9A567"/>
<organism evidence="1">
    <name type="scientific">Arundo donax</name>
    <name type="common">Giant reed</name>
    <name type="synonym">Donax arundinaceus</name>
    <dbReference type="NCBI Taxonomy" id="35708"/>
    <lineage>
        <taxon>Eukaryota</taxon>
        <taxon>Viridiplantae</taxon>
        <taxon>Streptophyta</taxon>
        <taxon>Embryophyta</taxon>
        <taxon>Tracheophyta</taxon>
        <taxon>Spermatophyta</taxon>
        <taxon>Magnoliopsida</taxon>
        <taxon>Liliopsida</taxon>
        <taxon>Poales</taxon>
        <taxon>Poaceae</taxon>
        <taxon>PACMAD clade</taxon>
        <taxon>Arundinoideae</taxon>
        <taxon>Arundineae</taxon>
        <taxon>Arundo</taxon>
    </lineage>
</organism>
<protein>
    <submittedName>
        <fullName evidence="1">Uncharacterized protein</fullName>
    </submittedName>
</protein>